<keyword evidence="2" id="KW-0067">ATP-binding</keyword>
<evidence type="ECO:0000256" key="2">
    <source>
        <dbReference type="ARBA" id="ARBA00022840"/>
    </source>
</evidence>
<dbReference type="AlphaFoldDB" id="H0QXL4"/>
<dbReference type="CDD" id="cd06170">
    <property type="entry name" value="LuxR_C_like"/>
    <property type="match status" value="1"/>
</dbReference>
<dbReference type="PANTHER" id="PTHR16305:SF28">
    <property type="entry name" value="GUANYLATE CYCLASE DOMAIN-CONTAINING PROTEIN"/>
    <property type="match status" value="1"/>
</dbReference>
<dbReference type="PANTHER" id="PTHR16305">
    <property type="entry name" value="TESTICULAR SOLUBLE ADENYLYL CYCLASE"/>
    <property type="match status" value="1"/>
</dbReference>
<evidence type="ECO:0000259" key="3">
    <source>
        <dbReference type="PROSITE" id="PS00622"/>
    </source>
</evidence>
<gene>
    <name evidence="4" type="ORF">GOEFS_036_00030</name>
</gene>
<dbReference type="OrthoDB" id="134933at2"/>
<dbReference type="GO" id="GO:0004016">
    <property type="term" value="F:adenylate cyclase activity"/>
    <property type="evidence" value="ECO:0007669"/>
    <property type="project" value="TreeGrafter"/>
</dbReference>
<dbReference type="GO" id="GO:0005524">
    <property type="term" value="F:ATP binding"/>
    <property type="evidence" value="ECO:0007669"/>
    <property type="project" value="UniProtKB-KW"/>
</dbReference>
<dbReference type="GO" id="GO:0003677">
    <property type="term" value="F:DNA binding"/>
    <property type="evidence" value="ECO:0007669"/>
    <property type="project" value="InterPro"/>
</dbReference>
<organism evidence="4 5">
    <name type="scientific">Gordonia effusa NBRC 100432</name>
    <dbReference type="NCBI Taxonomy" id="1077974"/>
    <lineage>
        <taxon>Bacteria</taxon>
        <taxon>Bacillati</taxon>
        <taxon>Actinomycetota</taxon>
        <taxon>Actinomycetes</taxon>
        <taxon>Mycobacteriales</taxon>
        <taxon>Gordoniaceae</taxon>
        <taxon>Gordonia</taxon>
    </lineage>
</organism>
<dbReference type="Gene3D" id="3.40.50.300">
    <property type="entry name" value="P-loop containing nucleotide triphosphate hydrolases"/>
    <property type="match status" value="1"/>
</dbReference>
<sequence>MIVERQTQIETLASLARVLADGGHGSALITGPSATGKTQVLLQFTKFADEADCRVLMATGSLSERDLPLAVIEQLLTGLPEETEHGQLRDLIEECRNDVRRRTPGEHAGYCDVSSAGMHRIWSAFASAAVQTPIALVIDDLHLADMASRHVILYIAKRLNTARVALVATSIERPTSSDANRLIDVGLLRQPHFVSVRVRPLSVEAVTEVVAKSGIGELAARKHAALWHRYSGGNPLLLRALIEDTEAQQPLGGEPDLSPAVGEEFAAAALGCIYRSGPPFVELARGLAVIDSPVDIDLLAHMIDASPAAAAKLLETLENTGLLEAGRFRHSSARDILLEEMGATVRNRLYRRAAEFLYQNAESPVRVARYLSRSPTTSDQWVYSTLLQAAQASLAADEFSEAATLAALAEQSAPSTTREFAAVVVRAQATLLRNPAAGLRTMDEVADTVTSSGLDDAGLSMLAHAVVWHGSAELVNALVHTVRRVAEHGDLDDSDDARAVLAWLDTTVIDADVRKSLSDRPADETTWGACAGLTELTQGVDPAVVASRAEAALRSQPISYNSFMSVESALLTLVYAGRNDAAREWCDELIEDVTERGMIALRAFLLSISGMLELRAGHPERAHEQATAALAGMNEQCWGTHLGSPLSTLVRASIALGFDDALPSLPRSTAGRCHTRSLLEYFYARGHWYVAHGHLHAGYDEFVRCGKHMAILGIDHAGFLPWRVDAADALMRIGDFSAAEALLTTQLESPGGDLPSVASRALSMLDGAIRDEDTTVAIGVNSQLRTALSACGDSVPEDISRQRARAAPRQQVLSSAEQRVADHAGMGLTNKQISEQLFVTVSTVEQHLTRVYRKLGVSGRAGLCEWYQLAQLAPHG</sequence>
<dbReference type="RefSeq" id="WP_007316903.1">
    <property type="nucleotide sequence ID" value="NZ_BAEH01000036.1"/>
</dbReference>
<dbReference type="SMART" id="SM00421">
    <property type="entry name" value="HTH_LUXR"/>
    <property type="match status" value="1"/>
</dbReference>
<dbReference type="eggNOG" id="COG2909">
    <property type="taxonomic scope" value="Bacteria"/>
</dbReference>
<dbReference type="InterPro" id="IPR016032">
    <property type="entry name" value="Sig_transdc_resp-reg_C-effctor"/>
</dbReference>
<dbReference type="Pfam" id="PF13191">
    <property type="entry name" value="AAA_16"/>
    <property type="match status" value="1"/>
</dbReference>
<dbReference type="SUPFAM" id="SSF52540">
    <property type="entry name" value="P-loop containing nucleoside triphosphate hydrolases"/>
    <property type="match status" value="1"/>
</dbReference>
<dbReference type="GO" id="GO:0005737">
    <property type="term" value="C:cytoplasm"/>
    <property type="evidence" value="ECO:0007669"/>
    <property type="project" value="TreeGrafter"/>
</dbReference>
<keyword evidence="1" id="KW-0547">Nucleotide-binding</keyword>
<dbReference type="Pfam" id="PF00196">
    <property type="entry name" value="GerE"/>
    <property type="match status" value="1"/>
</dbReference>
<feature type="domain" description="HTH luxR-type" evidence="3">
    <location>
        <begin position="827"/>
        <end position="854"/>
    </location>
</feature>
<comment type="caution">
    <text evidence="4">The sequence shown here is derived from an EMBL/GenBank/DDBJ whole genome shotgun (WGS) entry which is preliminary data.</text>
</comment>
<dbReference type="GO" id="GO:0006355">
    <property type="term" value="P:regulation of DNA-templated transcription"/>
    <property type="evidence" value="ECO:0007669"/>
    <property type="project" value="InterPro"/>
</dbReference>
<keyword evidence="5" id="KW-1185">Reference proteome</keyword>
<dbReference type="SUPFAM" id="SSF46894">
    <property type="entry name" value="C-terminal effector domain of the bipartite response regulators"/>
    <property type="match status" value="1"/>
</dbReference>
<dbReference type="EMBL" id="BAEH01000036">
    <property type="protein sequence ID" value="GAB17565.1"/>
    <property type="molecule type" value="Genomic_DNA"/>
</dbReference>
<proteinExistence type="predicted"/>
<protein>
    <submittedName>
        <fullName evidence="4">Putative LuxR family transcriptional regulator</fullName>
    </submittedName>
</protein>
<evidence type="ECO:0000313" key="4">
    <source>
        <dbReference type="EMBL" id="GAB17565.1"/>
    </source>
</evidence>
<dbReference type="STRING" id="1077974.GOEFS_036_00030"/>
<evidence type="ECO:0000313" key="5">
    <source>
        <dbReference type="Proteomes" id="UP000035034"/>
    </source>
</evidence>
<dbReference type="Proteomes" id="UP000035034">
    <property type="component" value="Unassembled WGS sequence"/>
</dbReference>
<evidence type="ECO:0000256" key="1">
    <source>
        <dbReference type="ARBA" id="ARBA00022741"/>
    </source>
</evidence>
<dbReference type="Gene3D" id="1.10.10.10">
    <property type="entry name" value="Winged helix-like DNA-binding domain superfamily/Winged helix DNA-binding domain"/>
    <property type="match status" value="1"/>
</dbReference>
<dbReference type="InterPro" id="IPR041664">
    <property type="entry name" value="AAA_16"/>
</dbReference>
<dbReference type="InterPro" id="IPR027417">
    <property type="entry name" value="P-loop_NTPase"/>
</dbReference>
<dbReference type="InterPro" id="IPR000792">
    <property type="entry name" value="Tscrpt_reg_LuxR_C"/>
</dbReference>
<dbReference type="InterPro" id="IPR036388">
    <property type="entry name" value="WH-like_DNA-bd_sf"/>
</dbReference>
<dbReference type="PRINTS" id="PR00038">
    <property type="entry name" value="HTHLUXR"/>
</dbReference>
<accession>H0QXL4</accession>
<dbReference type="PROSITE" id="PS00622">
    <property type="entry name" value="HTH_LUXR_1"/>
    <property type="match status" value="1"/>
</dbReference>
<name>H0QXL4_9ACTN</name>
<reference evidence="4 5" key="1">
    <citation type="submission" date="2011-12" db="EMBL/GenBank/DDBJ databases">
        <title>Whole genome shotgun sequence of Gordonia effusa NBRC 100432.</title>
        <authorList>
            <person name="Yoshida I."/>
            <person name="Takarada H."/>
            <person name="Hosoyama A."/>
            <person name="Tsuchikane K."/>
            <person name="Katsumata H."/>
            <person name="Yamazaki S."/>
            <person name="Fujita N."/>
        </authorList>
    </citation>
    <scope>NUCLEOTIDE SEQUENCE [LARGE SCALE GENOMIC DNA]</scope>
    <source>
        <strain evidence="4 5">NBRC 100432</strain>
    </source>
</reference>